<dbReference type="InterPro" id="IPR050834">
    <property type="entry name" value="Glycosyltransf_2"/>
</dbReference>
<dbReference type="AlphaFoldDB" id="A0A9D1VJ26"/>
<evidence type="ECO:0000313" key="3">
    <source>
        <dbReference type="Proteomes" id="UP000824231"/>
    </source>
</evidence>
<dbReference type="SUPFAM" id="SSF53448">
    <property type="entry name" value="Nucleotide-diphospho-sugar transferases"/>
    <property type="match status" value="1"/>
</dbReference>
<dbReference type="Gene3D" id="3.90.550.10">
    <property type="entry name" value="Spore Coat Polysaccharide Biosynthesis Protein SpsA, Chain A"/>
    <property type="match status" value="1"/>
</dbReference>
<dbReference type="InterPro" id="IPR029044">
    <property type="entry name" value="Nucleotide-diphossugar_trans"/>
</dbReference>
<feature type="domain" description="Glycosyltransferase 2-like" evidence="1">
    <location>
        <begin position="7"/>
        <end position="116"/>
    </location>
</feature>
<sequence length="316" mass="36866">MEKQVAILMSTYNGEQYLGEQIQSIVDQTYSNWHLYIRDDGSKDNTTNIIKSYAEKDDRITFFNEKKIQNVGVVKSFMELLDKTDADFYMFSDQDDLWLPDKIAETLQCMVKQPYQQMPICIHSDLKVVNERLQGTHRMNGDRVWHDFYHLMFRNCVTGCTMMINQSLKIEAENARTDLSKVYMHDWWLALIASAFGKVVYLDEATLLYRQHGDNVMGSYETRSVRNYLHRALHQSADLKRTKGAFMMINEFKHVYGDKLNGKKKKYVSEYAKVFSGGTLITNLCLAIKLPPVKDTLKGKIFTTYLMTVYARKLRE</sequence>
<dbReference type="EMBL" id="DXFH01000028">
    <property type="protein sequence ID" value="HIX36119.1"/>
    <property type="molecule type" value="Genomic_DNA"/>
</dbReference>
<dbReference type="Proteomes" id="UP000824231">
    <property type="component" value="Unassembled WGS sequence"/>
</dbReference>
<comment type="caution">
    <text evidence="2">The sequence shown here is derived from an EMBL/GenBank/DDBJ whole genome shotgun (WGS) entry which is preliminary data.</text>
</comment>
<evidence type="ECO:0000259" key="1">
    <source>
        <dbReference type="Pfam" id="PF00535"/>
    </source>
</evidence>
<reference evidence="2" key="1">
    <citation type="journal article" date="2021" name="PeerJ">
        <title>Extensive microbial diversity within the chicken gut microbiome revealed by metagenomics and culture.</title>
        <authorList>
            <person name="Gilroy R."/>
            <person name="Ravi A."/>
            <person name="Getino M."/>
            <person name="Pursley I."/>
            <person name="Horton D.L."/>
            <person name="Alikhan N.F."/>
            <person name="Baker D."/>
            <person name="Gharbi K."/>
            <person name="Hall N."/>
            <person name="Watson M."/>
            <person name="Adriaenssens E.M."/>
            <person name="Foster-Nyarko E."/>
            <person name="Jarju S."/>
            <person name="Secka A."/>
            <person name="Antonio M."/>
            <person name="Oren A."/>
            <person name="Chaudhuri R.R."/>
            <person name="La Ragione R."/>
            <person name="Hildebrand F."/>
            <person name="Pallen M.J."/>
        </authorList>
    </citation>
    <scope>NUCLEOTIDE SEQUENCE</scope>
    <source>
        <strain evidence="2">ChiSxjej3B15-572</strain>
    </source>
</reference>
<gene>
    <name evidence="2" type="ORF">H9856_07030</name>
</gene>
<reference evidence="2" key="2">
    <citation type="submission" date="2021-04" db="EMBL/GenBank/DDBJ databases">
        <authorList>
            <person name="Gilroy R."/>
        </authorList>
    </citation>
    <scope>NUCLEOTIDE SEQUENCE</scope>
    <source>
        <strain evidence="2">ChiSxjej3B15-572</strain>
    </source>
</reference>
<protein>
    <submittedName>
        <fullName evidence="2">Glycosyltransferase family 2 protein</fullName>
    </submittedName>
</protein>
<dbReference type="CDD" id="cd04196">
    <property type="entry name" value="GT_2_like_d"/>
    <property type="match status" value="1"/>
</dbReference>
<dbReference type="PANTHER" id="PTHR43685">
    <property type="entry name" value="GLYCOSYLTRANSFERASE"/>
    <property type="match status" value="1"/>
</dbReference>
<dbReference type="InterPro" id="IPR001173">
    <property type="entry name" value="Glyco_trans_2-like"/>
</dbReference>
<accession>A0A9D1VJ26</accession>
<name>A0A9D1VJ26_9LACO</name>
<organism evidence="2 3">
    <name type="scientific">Candidatus Limosilactobacillus merdigallinarum</name>
    <dbReference type="NCBI Taxonomy" id="2838652"/>
    <lineage>
        <taxon>Bacteria</taxon>
        <taxon>Bacillati</taxon>
        <taxon>Bacillota</taxon>
        <taxon>Bacilli</taxon>
        <taxon>Lactobacillales</taxon>
        <taxon>Lactobacillaceae</taxon>
        <taxon>Limosilactobacillus</taxon>
    </lineage>
</organism>
<dbReference type="Pfam" id="PF00535">
    <property type="entry name" value="Glycos_transf_2"/>
    <property type="match status" value="1"/>
</dbReference>
<evidence type="ECO:0000313" key="2">
    <source>
        <dbReference type="EMBL" id="HIX36119.1"/>
    </source>
</evidence>
<dbReference type="PANTHER" id="PTHR43685:SF2">
    <property type="entry name" value="GLYCOSYLTRANSFERASE 2-LIKE DOMAIN-CONTAINING PROTEIN"/>
    <property type="match status" value="1"/>
</dbReference>
<proteinExistence type="predicted"/>